<dbReference type="Pfam" id="PF02371">
    <property type="entry name" value="Transposase_20"/>
    <property type="match status" value="1"/>
</dbReference>
<reference evidence="3" key="1">
    <citation type="journal article" date="2020" name="Microbiol. Resour. Announc.">
        <title>Draft Genome Sequences of Thiorhodococcus mannitoliphagus and Thiorhodococcus minor, Purple Sulfur Photosynthetic Bacteria in the Gammaproteobacterial Family Chromatiaceae.</title>
        <authorList>
            <person name="Aviles F.A."/>
            <person name="Meyer T.E."/>
            <person name="Kyndt J.A."/>
        </authorList>
    </citation>
    <scope>NUCLEOTIDE SEQUENCE [LARGE SCALE GENOMIC DNA]</scope>
    <source>
        <strain evidence="3">DSM 18266</strain>
    </source>
</reference>
<dbReference type="InterPro" id="IPR003346">
    <property type="entry name" value="Transposase_20"/>
</dbReference>
<dbReference type="AlphaFoldDB" id="A0A6P1DT49"/>
<keyword evidence="3" id="KW-1185">Reference proteome</keyword>
<accession>A0A6P1DT49</accession>
<evidence type="ECO:0000313" key="2">
    <source>
        <dbReference type="EMBL" id="NEX20999.1"/>
    </source>
</evidence>
<feature type="domain" description="Transposase IS116/IS110/IS902 C-terminal" evidence="1">
    <location>
        <begin position="22"/>
        <end position="70"/>
    </location>
</feature>
<reference evidence="2 3" key="2">
    <citation type="submission" date="2020-02" db="EMBL/GenBank/DDBJ databases">
        <title>Genome sequences of Thiorhodococcus mannitoliphagus and Thiorhodococcus minor, purple sulfur photosynthetic bacteria in the gammaproteobacterial family, Chromatiaceae.</title>
        <authorList>
            <person name="Aviles F.A."/>
            <person name="Meyer T.E."/>
            <person name="Kyndt J.A."/>
        </authorList>
    </citation>
    <scope>NUCLEOTIDE SEQUENCE [LARGE SCALE GENOMIC DNA]</scope>
    <source>
        <strain evidence="2 3">DSM 18266</strain>
    </source>
</reference>
<name>A0A6P1DT49_9GAMM</name>
<evidence type="ECO:0000259" key="1">
    <source>
        <dbReference type="Pfam" id="PF02371"/>
    </source>
</evidence>
<dbReference type="GO" id="GO:0006313">
    <property type="term" value="P:DNA transposition"/>
    <property type="evidence" value="ECO:0007669"/>
    <property type="project" value="InterPro"/>
</dbReference>
<dbReference type="Proteomes" id="UP000471640">
    <property type="component" value="Unassembled WGS sequence"/>
</dbReference>
<organism evidence="2 3">
    <name type="scientific">Thiorhodococcus mannitoliphagus</name>
    <dbReference type="NCBI Taxonomy" id="329406"/>
    <lineage>
        <taxon>Bacteria</taxon>
        <taxon>Pseudomonadati</taxon>
        <taxon>Pseudomonadota</taxon>
        <taxon>Gammaproteobacteria</taxon>
        <taxon>Chromatiales</taxon>
        <taxon>Chromatiaceae</taxon>
        <taxon>Thiorhodococcus</taxon>
    </lineage>
</organism>
<dbReference type="GO" id="GO:0004803">
    <property type="term" value="F:transposase activity"/>
    <property type="evidence" value="ECO:0007669"/>
    <property type="project" value="InterPro"/>
</dbReference>
<gene>
    <name evidence="2" type="ORF">G3480_11865</name>
</gene>
<sequence length="88" mass="9860">MDARHQGVHLAVEHGVVEILRQALGLNLKEHSSGTHQGRLAITKRGPSVARFYRYFAALRLIAHDPLVRRWFQVKTAHLGGDQGQTGR</sequence>
<comment type="caution">
    <text evidence="2">The sequence shown here is derived from an EMBL/GenBank/DDBJ whole genome shotgun (WGS) entry which is preliminary data.</text>
</comment>
<evidence type="ECO:0000313" key="3">
    <source>
        <dbReference type="Proteomes" id="UP000471640"/>
    </source>
</evidence>
<protein>
    <submittedName>
        <fullName evidence="2">IS110 family transposase</fullName>
    </submittedName>
</protein>
<dbReference type="GO" id="GO:0003677">
    <property type="term" value="F:DNA binding"/>
    <property type="evidence" value="ECO:0007669"/>
    <property type="project" value="InterPro"/>
</dbReference>
<dbReference type="EMBL" id="JAAIJR010000042">
    <property type="protein sequence ID" value="NEX20999.1"/>
    <property type="molecule type" value="Genomic_DNA"/>
</dbReference>
<proteinExistence type="predicted"/>